<reference evidence="2" key="1">
    <citation type="journal article" date="2020" name="Stud. Mycol.">
        <title>101 Dothideomycetes genomes: a test case for predicting lifestyles and emergence of pathogens.</title>
        <authorList>
            <person name="Haridas S."/>
            <person name="Albert R."/>
            <person name="Binder M."/>
            <person name="Bloem J."/>
            <person name="Labutti K."/>
            <person name="Salamov A."/>
            <person name="Andreopoulos B."/>
            <person name="Baker S."/>
            <person name="Barry K."/>
            <person name="Bills G."/>
            <person name="Bluhm B."/>
            <person name="Cannon C."/>
            <person name="Castanera R."/>
            <person name="Culley D."/>
            <person name="Daum C."/>
            <person name="Ezra D."/>
            <person name="Gonzalez J."/>
            <person name="Henrissat B."/>
            <person name="Kuo A."/>
            <person name="Liang C."/>
            <person name="Lipzen A."/>
            <person name="Lutzoni F."/>
            <person name="Magnuson J."/>
            <person name="Mondo S."/>
            <person name="Nolan M."/>
            <person name="Ohm R."/>
            <person name="Pangilinan J."/>
            <person name="Park H.-J."/>
            <person name="Ramirez L."/>
            <person name="Alfaro M."/>
            <person name="Sun H."/>
            <person name="Tritt A."/>
            <person name="Yoshinaga Y."/>
            <person name="Zwiers L.-H."/>
            <person name="Turgeon B."/>
            <person name="Goodwin S."/>
            <person name="Spatafora J."/>
            <person name="Crous P."/>
            <person name="Grigoriev I."/>
        </authorList>
    </citation>
    <scope>NUCLEOTIDE SEQUENCE</scope>
    <source>
        <strain evidence="2">CBS 480.64</strain>
    </source>
</reference>
<sequence length="108" mass="12149">MPPPYPCSLFCESEPLSPISWASYSPLVFLEWLVWVCHVIPAVTALVTMWRVCFAIMTLVEALLSPLVLPRRILNWLASVSVTCHRIEGCQVPEALPSLVDAPRQLFK</sequence>
<name>A0A6A7CBN3_9PEZI</name>
<dbReference type="Proteomes" id="UP000799421">
    <property type="component" value="Unassembled WGS sequence"/>
</dbReference>
<keyword evidence="1" id="KW-1133">Transmembrane helix</keyword>
<keyword evidence="3" id="KW-1185">Reference proteome</keyword>
<organism evidence="2 3">
    <name type="scientific">Piedraia hortae CBS 480.64</name>
    <dbReference type="NCBI Taxonomy" id="1314780"/>
    <lineage>
        <taxon>Eukaryota</taxon>
        <taxon>Fungi</taxon>
        <taxon>Dikarya</taxon>
        <taxon>Ascomycota</taxon>
        <taxon>Pezizomycotina</taxon>
        <taxon>Dothideomycetes</taxon>
        <taxon>Dothideomycetidae</taxon>
        <taxon>Capnodiales</taxon>
        <taxon>Piedraiaceae</taxon>
        <taxon>Piedraia</taxon>
    </lineage>
</organism>
<protein>
    <submittedName>
        <fullName evidence="2">Uncharacterized protein</fullName>
    </submittedName>
</protein>
<evidence type="ECO:0000313" key="3">
    <source>
        <dbReference type="Proteomes" id="UP000799421"/>
    </source>
</evidence>
<keyword evidence="1" id="KW-0812">Transmembrane</keyword>
<accession>A0A6A7CBN3</accession>
<gene>
    <name evidence="2" type="ORF">K470DRAFT_3723</name>
</gene>
<keyword evidence="1" id="KW-0472">Membrane</keyword>
<feature type="transmembrane region" description="Helical" evidence="1">
    <location>
        <begin position="32"/>
        <end position="64"/>
    </location>
</feature>
<evidence type="ECO:0000313" key="2">
    <source>
        <dbReference type="EMBL" id="KAF2864439.1"/>
    </source>
</evidence>
<dbReference type="AlphaFoldDB" id="A0A6A7CBN3"/>
<dbReference type="EMBL" id="MU005957">
    <property type="protein sequence ID" value="KAF2864439.1"/>
    <property type="molecule type" value="Genomic_DNA"/>
</dbReference>
<proteinExistence type="predicted"/>
<evidence type="ECO:0000256" key="1">
    <source>
        <dbReference type="SAM" id="Phobius"/>
    </source>
</evidence>